<reference evidence="1" key="2">
    <citation type="submission" date="2023-08" db="EMBL/GenBank/DDBJ databases">
        <authorList>
            <person name="Luo J."/>
        </authorList>
    </citation>
    <scope>NUCLEOTIDE SEQUENCE</scope>
    <source>
        <strain evidence="1">DSM 25064</strain>
    </source>
</reference>
<dbReference type="Gene3D" id="3.40.50.620">
    <property type="entry name" value="HUPs"/>
    <property type="match status" value="1"/>
</dbReference>
<organism evidence="1 2">
    <name type="scientific">Porticoccus litoralis</name>
    <dbReference type="NCBI Taxonomy" id="434086"/>
    <lineage>
        <taxon>Bacteria</taxon>
        <taxon>Pseudomonadati</taxon>
        <taxon>Pseudomonadota</taxon>
        <taxon>Gammaproteobacteria</taxon>
        <taxon>Cellvibrionales</taxon>
        <taxon>Porticoccaceae</taxon>
        <taxon>Porticoccus</taxon>
    </lineage>
</organism>
<dbReference type="InterPro" id="IPR036134">
    <property type="entry name" value="Crypto/Photolyase_FAD-like_sf"/>
</dbReference>
<dbReference type="Gene3D" id="1.10.579.10">
    <property type="entry name" value="DNA Cyclobutane Dipyrimidine Photolyase, subunit A, domain 3"/>
    <property type="match status" value="1"/>
</dbReference>
<dbReference type="Pfam" id="PF04244">
    <property type="entry name" value="DPRP"/>
    <property type="match status" value="1"/>
</dbReference>
<dbReference type="AlphaFoldDB" id="A0AAW8B0I7"/>
<keyword evidence="2" id="KW-1185">Reference proteome</keyword>
<accession>A0AAW8B0I7</accession>
<dbReference type="Gene3D" id="1.10.10.1710">
    <property type="entry name" value="Deoxyribodipyrimidine photolyase-related"/>
    <property type="match status" value="1"/>
</dbReference>
<name>A0AAW8B0I7_9GAMM</name>
<dbReference type="InterPro" id="IPR052551">
    <property type="entry name" value="UV-DNA_repair_photolyase"/>
</dbReference>
<evidence type="ECO:0000313" key="2">
    <source>
        <dbReference type="Proteomes" id="UP001178354"/>
    </source>
</evidence>
<protein>
    <submittedName>
        <fullName evidence="1">Cryptochrome/photolyase family protein</fullName>
    </submittedName>
</protein>
<evidence type="ECO:0000313" key="1">
    <source>
        <dbReference type="EMBL" id="MDP1519595.1"/>
    </source>
</evidence>
<dbReference type="InterPro" id="IPR007357">
    <property type="entry name" value="PhrB-like"/>
</dbReference>
<sequence length="514" mass="60264">MKTLRVILGDQLNAQHSWYRERNSDHLYLIAELHQEQRYVRHHVQKIVAFFIGMQRFAEALKDAGHQVLHLTLDQTAEYDSIDQLIIVICQEHKIERVEFQRPDEIRLLEQLRKLKIPTGIGLREVDTEHFLLPFEEISKEFKPQRPLRMEAFYRRMRQRYGYLMQSGEPEGERWNFDSENRKALKASDLAQIPQPLCFSQSTQAVLERLDRHKISYFGKISKQLVWPTSSKEALQLLEFFCTHCLPLFGQFQDAMTANSEHKWSLYHSRLSFALNAKMISPAQVIERSIAEYRARPEVIDLAQIEGFVRQILGWREFVRGIYWINLPEYPTLNVLAANKDLPEYFWSGKTKMHCMEQSLGQSLDYAYAHHIQRLMVIGNFTLLAGVDPNQVDAWYLGIYIDAIEWVEMPNTRGMSQFADGGLLASKPYSCSGQYISRMSDYCKSCFYDVKLRAGNRSCPFNSLYWHFHERHKARFANSPRTAMVYRNWDKKPEAERAAILQQASLYLDSLNEL</sequence>
<gene>
    <name evidence="1" type="ORF">Q8A57_01260</name>
</gene>
<proteinExistence type="predicted"/>
<dbReference type="SUPFAM" id="SSF48173">
    <property type="entry name" value="Cryptochrome/photolyase FAD-binding domain"/>
    <property type="match status" value="1"/>
</dbReference>
<dbReference type="Proteomes" id="UP001178354">
    <property type="component" value="Unassembled WGS sequence"/>
</dbReference>
<dbReference type="Gene3D" id="1.25.40.80">
    <property type="match status" value="1"/>
</dbReference>
<dbReference type="InterPro" id="IPR014729">
    <property type="entry name" value="Rossmann-like_a/b/a_fold"/>
</dbReference>
<dbReference type="PANTHER" id="PTHR38657:SF1">
    <property type="entry name" value="SLR1343 PROTEIN"/>
    <property type="match status" value="1"/>
</dbReference>
<reference evidence="1" key="1">
    <citation type="journal article" date="2010" name="Int. J. Syst. Evol. Microbiol.">
        <title>Porticoccus litoralis gen. nov., sp. nov., a gammaproteobacterium isolated from the Yellow Sea.</title>
        <authorList>
            <person name="Oh H.M."/>
            <person name="Kim H."/>
            <person name="Kim K.M."/>
            <person name="Min G.S."/>
            <person name="Cho J.C."/>
        </authorList>
    </citation>
    <scope>NUCLEOTIDE SEQUENCE</scope>
    <source>
        <strain evidence="1">DSM 25064</strain>
    </source>
</reference>
<dbReference type="RefSeq" id="WP_305169108.1">
    <property type="nucleotide sequence ID" value="NZ_JAUUUU010000001.1"/>
</dbReference>
<comment type="caution">
    <text evidence="1">The sequence shown here is derived from an EMBL/GenBank/DDBJ whole genome shotgun (WGS) entry which is preliminary data.</text>
</comment>
<dbReference type="EMBL" id="JAUUUU010000001">
    <property type="protein sequence ID" value="MDP1519595.1"/>
    <property type="molecule type" value="Genomic_DNA"/>
</dbReference>
<dbReference type="PANTHER" id="PTHR38657">
    <property type="entry name" value="SLR1343 PROTEIN"/>
    <property type="match status" value="1"/>
</dbReference>